<dbReference type="EMBL" id="KZ852045">
    <property type="protein sequence ID" value="RDH33909.1"/>
    <property type="molecule type" value="Genomic_DNA"/>
</dbReference>
<organism evidence="2 3">
    <name type="scientific">Aspergillus welwitschiae</name>
    <dbReference type="NCBI Taxonomy" id="1341132"/>
    <lineage>
        <taxon>Eukaryota</taxon>
        <taxon>Fungi</taxon>
        <taxon>Dikarya</taxon>
        <taxon>Ascomycota</taxon>
        <taxon>Pezizomycotina</taxon>
        <taxon>Eurotiomycetes</taxon>
        <taxon>Eurotiomycetidae</taxon>
        <taxon>Eurotiales</taxon>
        <taxon>Aspergillaceae</taxon>
        <taxon>Aspergillus</taxon>
        <taxon>Aspergillus subgen. Circumdati</taxon>
    </lineage>
</organism>
<evidence type="ECO:0000256" key="1">
    <source>
        <dbReference type="SAM" id="Phobius"/>
    </source>
</evidence>
<name>A0A3F3Q3X5_9EURO</name>
<reference evidence="2 3" key="1">
    <citation type="submission" date="2018-07" db="EMBL/GenBank/DDBJ databases">
        <title>The genomes of Aspergillus section Nigri reveals drivers in fungal speciation.</title>
        <authorList>
            <consortium name="DOE Joint Genome Institute"/>
            <person name="Vesth T.C."/>
            <person name="Nybo J."/>
            <person name="Theobald S."/>
            <person name="Brandl J."/>
            <person name="Frisvad J.C."/>
            <person name="Nielsen K.F."/>
            <person name="Lyhne E.K."/>
            <person name="Kogle M.E."/>
            <person name="Kuo A."/>
            <person name="Riley R."/>
            <person name="Clum A."/>
            <person name="Nolan M."/>
            <person name="Lipzen A."/>
            <person name="Salamov A."/>
            <person name="Henrissat B."/>
            <person name="Wiebenga A."/>
            <person name="De vries R.P."/>
            <person name="Grigoriev I.V."/>
            <person name="Mortensen U.H."/>
            <person name="Andersen M.R."/>
            <person name="Baker S.E."/>
        </authorList>
    </citation>
    <scope>NUCLEOTIDE SEQUENCE [LARGE SCALE GENOMIC DNA]</scope>
    <source>
        <strain evidence="2 3">CBS 139.54b</strain>
    </source>
</reference>
<keyword evidence="1" id="KW-0812">Transmembrane</keyword>
<dbReference type="AlphaFoldDB" id="A0A3F3Q3X5"/>
<keyword evidence="3" id="KW-1185">Reference proteome</keyword>
<dbReference type="RefSeq" id="XP_026626931.1">
    <property type="nucleotide sequence ID" value="XM_026766113.1"/>
</dbReference>
<sequence length="72" mass="8330">MRFLSSFPILHLCTFLHVILFYLYFFLSFLLSLFYISPFPFILFISACAVISSLSISDCLSLIPGLQLKLRM</sequence>
<evidence type="ECO:0000313" key="2">
    <source>
        <dbReference type="EMBL" id="RDH33909.1"/>
    </source>
</evidence>
<protein>
    <submittedName>
        <fullName evidence="2">Uncharacterized protein</fullName>
    </submittedName>
</protein>
<feature type="transmembrane region" description="Helical" evidence="1">
    <location>
        <begin position="41"/>
        <end position="63"/>
    </location>
</feature>
<proteinExistence type="predicted"/>
<accession>A0A3F3Q3X5</accession>
<dbReference type="GeneID" id="38134469"/>
<dbReference type="Proteomes" id="UP000253729">
    <property type="component" value="Unassembled WGS sequence"/>
</dbReference>
<feature type="transmembrane region" description="Helical" evidence="1">
    <location>
        <begin position="12"/>
        <end position="35"/>
    </location>
</feature>
<evidence type="ECO:0000313" key="3">
    <source>
        <dbReference type="Proteomes" id="UP000253729"/>
    </source>
</evidence>
<gene>
    <name evidence="2" type="ORF">BDQ94DRAFT_142884</name>
</gene>
<keyword evidence="1" id="KW-0472">Membrane</keyword>
<keyword evidence="1" id="KW-1133">Transmembrane helix</keyword>